<dbReference type="AlphaFoldDB" id="A0A151J964"/>
<dbReference type="EMBL" id="KQ979448">
    <property type="protein sequence ID" value="KYN21450.1"/>
    <property type="molecule type" value="Genomic_DNA"/>
</dbReference>
<feature type="non-terminal residue" evidence="1">
    <location>
        <position position="1"/>
    </location>
</feature>
<keyword evidence="2" id="KW-1185">Reference proteome</keyword>
<accession>A0A151J964</accession>
<protein>
    <submittedName>
        <fullName evidence="1">Uncharacterized protein</fullName>
    </submittedName>
</protein>
<dbReference type="Proteomes" id="UP000078492">
    <property type="component" value="Unassembled WGS sequence"/>
</dbReference>
<sequence>KKVYCLIEGRCKCIKFRPEENVSEVEIMRNKLTLIKSQLSVWIRNHRALEKRQSQKRNKDEKGEIKHVVVQTVAENIDRATDHVTNTDIQNVLKELEKKFVNYNNISHIKYLLKITISHRRPWIDEAKRIIDIVQKYPQLNNYELILSEFLELKKITEEALFNEIKKMIEKLTKYYSVRKSNNNKAFVLQNLCVDLAIRTRNKNTPALFIVQEVMGDTNNLTINEDDALRVVIYTNDQDITIAYLVADAEIKIQIPQPTLEKIIAGLFASYYVWNRTFPAAYVNVLNFLNYELFKFPLPNTATTIKKFIRSRDNILNLNNADNLRNIY</sequence>
<name>A0A151J964_9HYME</name>
<organism evidence="1 2">
    <name type="scientific">Trachymyrmex cornetzi</name>
    <dbReference type="NCBI Taxonomy" id="471704"/>
    <lineage>
        <taxon>Eukaryota</taxon>
        <taxon>Metazoa</taxon>
        <taxon>Ecdysozoa</taxon>
        <taxon>Arthropoda</taxon>
        <taxon>Hexapoda</taxon>
        <taxon>Insecta</taxon>
        <taxon>Pterygota</taxon>
        <taxon>Neoptera</taxon>
        <taxon>Endopterygota</taxon>
        <taxon>Hymenoptera</taxon>
        <taxon>Apocrita</taxon>
        <taxon>Aculeata</taxon>
        <taxon>Formicoidea</taxon>
        <taxon>Formicidae</taxon>
        <taxon>Myrmicinae</taxon>
        <taxon>Trachymyrmex</taxon>
    </lineage>
</organism>
<evidence type="ECO:0000313" key="1">
    <source>
        <dbReference type="EMBL" id="KYN21450.1"/>
    </source>
</evidence>
<reference evidence="1 2" key="1">
    <citation type="submission" date="2015-09" db="EMBL/GenBank/DDBJ databases">
        <title>Trachymyrmex cornetzi WGS genome.</title>
        <authorList>
            <person name="Nygaard S."/>
            <person name="Hu H."/>
            <person name="Boomsma J."/>
            <person name="Zhang G."/>
        </authorList>
    </citation>
    <scope>NUCLEOTIDE SEQUENCE [LARGE SCALE GENOMIC DNA]</scope>
    <source>
        <strain evidence="1">Tcor2-1</strain>
        <tissue evidence="1">Whole body</tissue>
    </source>
</reference>
<dbReference type="STRING" id="471704.A0A151J964"/>
<proteinExistence type="predicted"/>
<evidence type="ECO:0000313" key="2">
    <source>
        <dbReference type="Proteomes" id="UP000078492"/>
    </source>
</evidence>
<gene>
    <name evidence="1" type="ORF">ALC57_06176</name>
</gene>